<evidence type="ECO:0000256" key="3">
    <source>
        <dbReference type="ARBA" id="ARBA00022801"/>
    </source>
</evidence>
<keyword evidence="6" id="KW-1133">Transmembrane helix</keyword>
<evidence type="ECO:0000256" key="4">
    <source>
        <dbReference type="ARBA" id="ARBA00023180"/>
    </source>
</evidence>
<feature type="compositionally biased region" description="Pro residues" evidence="5">
    <location>
        <begin position="630"/>
        <end position="640"/>
    </location>
</feature>
<evidence type="ECO:0000256" key="2">
    <source>
        <dbReference type="ARBA" id="ARBA00022487"/>
    </source>
</evidence>
<evidence type="ECO:0000256" key="1">
    <source>
        <dbReference type="ARBA" id="ARBA00005964"/>
    </source>
</evidence>
<keyword evidence="10" id="KW-1185">Reference proteome</keyword>
<evidence type="ECO:0000313" key="9">
    <source>
        <dbReference type="EMBL" id="OXA51364.1"/>
    </source>
</evidence>
<comment type="caution">
    <text evidence="9">The sequence shown here is derived from an EMBL/GenBank/DDBJ whole genome shotgun (WGS) entry which is preliminary data.</text>
</comment>
<dbReference type="Proteomes" id="UP000198287">
    <property type="component" value="Unassembled WGS sequence"/>
</dbReference>
<keyword evidence="7" id="KW-0732">Signal</keyword>
<feature type="compositionally biased region" description="Low complexity" evidence="5">
    <location>
        <begin position="750"/>
        <end position="776"/>
    </location>
</feature>
<dbReference type="GO" id="GO:0052689">
    <property type="term" value="F:carboxylic ester hydrolase activity"/>
    <property type="evidence" value="ECO:0007669"/>
    <property type="project" value="UniProtKB-KW"/>
</dbReference>
<dbReference type="Gene3D" id="3.40.50.1820">
    <property type="entry name" value="alpha/beta hydrolase"/>
    <property type="match status" value="1"/>
</dbReference>
<sequence length="799" mass="86915">MAVRGVLLVVLAGVTLTWGQGTQVTVEHPILGQIVGQQGVTSRDQTAYWTFHGIPYADSDSYMGVNRFKPAQVHRKPLTENGEPFYAKEIFSLCPQEAILDIPGSRDDPSAEQYSKPVDLVEIMRAIHTSRKQRGDKFRSISGRSERRRIFQEEPVKEMGNEDCLTLAINTPKIPANPDEEELLPVVVFYHGGGSDSIWGSAFTGLRMMEDKIVLITLNYRLGVLGALNLGTDDAPGCAGMYDTVTALEWVQENIKYFGGDPNRVTVTGQSAGSMIVGNLLTTPLTKDKNLFHGVWGFSGAAISVWAVSEEPAIDNHLEIAELAGCYDPETQTRADIPAVTACMQTASLQTLVNALAIWRHEEESVGRLGFDAKMPSIQSPGLTVPYFMPQHPYEVLEKLEQRNVPVVFGATKHDGTFALDDIVTNFILPNELDKNETYMRNELLPNLLKNLGIRDASGELYHTMVNTYLGDAAHTGTLEDKLPGMTDMVTVMAFKAPQYETLKFQSRLTRHAYFYSLDYVGRWTLYELILGRHYIPGGIAHTDDLIYFFWLGPLINEDMKVSRRWMKYFINFVNHGDPNGADGSAVIWEPYDPLTHPYMKLDRHDKMVYDAPNHWVGNSDELFVDWTPPVDPSPTPTIDPPTGSTTPPPTGPTTPPPTGSTTPPPTGPTTPPPTGSTTPPPTGPTTPPPTGPTTPPPTGPTTPPPTGSTTPPPTGPTTPPPTGSTTPPPTGPTTPPPTGPTTPPPTTPPATGQPTTTTTTQPTPTTTEPTTTTSSGLATNVSVLVLFIVALFSVFFKP</sequence>
<feature type="transmembrane region" description="Helical" evidence="6">
    <location>
        <begin position="778"/>
        <end position="797"/>
    </location>
</feature>
<feature type="domain" description="Carboxylesterase type B" evidence="8">
    <location>
        <begin position="23"/>
        <end position="608"/>
    </location>
</feature>
<accession>A0A226E2V4</accession>
<dbReference type="PANTHER" id="PTHR43142">
    <property type="entry name" value="CARBOXYLIC ESTER HYDROLASE"/>
    <property type="match status" value="1"/>
</dbReference>
<keyword evidence="6" id="KW-0472">Membrane</keyword>
<dbReference type="InterPro" id="IPR002018">
    <property type="entry name" value="CarbesteraseB"/>
</dbReference>
<gene>
    <name evidence="9" type="ORF">Fcan01_13694</name>
</gene>
<protein>
    <submittedName>
        <fullName evidence="9">Fatty acyl-CoA hydrolase, medium chain</fullName>
    </submittedName>
</protein>
<keyword evidence="2" id="KW-0719">Serine esterase</keyword>
<dbReference type="Pfam" id="PF00135">
    <property type="entry name" value="COesterase"/>
    <property type="match status" value="1"/>
</dbReference>
<feature type="chain" id="PRO_5012511086" evidence="7">
    <location>
        <begin position="20"/>
        <end position="799"/>
    </location>
</feature>
<dbReference type="OrthoDB" id="3200163at2759"/>
<feature type="region of interest" description="Disordered" evidence="5">
    <location>
        <begin position="627"/>
        <end position="776"/>
    </location>
</feature>
<dbReference type="EMBL" id="LNIX01000007">
    <property type="protein sequence ID" value="OXA51364.1"/>
    <property type="molecule type" value="Genomic_DNA"/>
</dbReference>
<evidence type="ECO:0000256" key="6">
    <source>
        <dbReference type="SAM" id="Phobius"/>
    </source>
</evidence>
<reference evidence="9 10" key="1">
    <citation type="submission" date="2015-12" db="EMBL/GenBank/DDBJ databases">
        <title>The genome of Folsomia candida.</title>
        <authorList>
            <person name="Faddeeva A."/>
            <person name="Derks M.F."/>
            <person name="Anvar Y."/>
            <person name="Smit S."/>
            <person name="Van Straalen N."/>
            <person name="Roelofs D."/>
        </authorList>
    </citation>
    <scope>NUCLEOTIDE SEQUENCE [LARGE SCALE GENOMIC DNA]</scope>
    <source>
        <strain evidence="9 10">VU population</strain>
        <tissue evidence="9">Whole body</tissue>
    </source>
</reference>
<name>A0A226E2V4_FOLCA</name>
<comment type="similarity">
    <text evidence="1">Belongs to the type-B carboxylesterase/lipase family.</text>
</comment>
<keyword evidence="6" id="KW-0812">Transmembrane</keyword>
<evidence type="ECO:0000256" key="5">
    <source>
        <dbReference type="SAM" id="MobiDB-lite"/>
    </source>
</evidence>
<dbReference type="InterPro" id="IPR029058">
    <property type="entry name" value="AB_hydrolase_fold"/>
</dbReference>
<organism evidence="9 10">
    <name type="scientific">Folsomia candida</name>
    <name type="common">Springtail</name>
    <dbReference type="NCBI Taxonomy" id="158441"/>
    <lineage>
        <taxon>Eukaryota</taxon>
        <taxon>Metazoa</taxon>
        <taxon>Ecdysozoa</taxon>
        <taxon>Arthropoda</taxon>
        <taxon>Hexapoda</taxon>
        <taxon>Collembola</taxon>
        <taxon>Entomobryomorpha</taxon>
        <taxon>Isotomoidea</taxon>
        <taxon>Isotomidae</taxon>
        <taxon>Proisotominae</taxon>
        <taxon>Folsomia</taxon>
    </lineage>
</organism>
<evidence type="ECO:0000256" key="7">
    <source>
        <dbReference type="SAM" id="SignalP"/>
    </source>
</evidence>
<evidence type="ECO:0000313" key="10">
    <source>
        <dbReference type="Proteomes" id="UP000198287"/>
    </source>
</evidence>
<dbReference type="STRING" id="158441.A0A226E2V4"/>
<dbReference type="AlphaFoldDB" id="A0A226E2V4"/>
<feature type="compositionally biased region" description="Pro residues" evidence="5">
    <location>
        <begin position="647"/>
        <end position="749"/>
    </location>
</feature>
<dbReference type="InterPro" id="IPR019826">
    <property type="entry name" value="Carboxylesterase_B_AS"/>
</dbReference>
<evidence type="ECO:0000259" key="8">
    <source>
        <dbReference type="Pfam" id="PF00135"/>
    </source>
</evidence>
<dbReference type="PRINTS" id="PR01217">
    <property type="entry name" value="PRICHEXTENSN"/>
</dbReference>
<keyword evidence="3 9" id="KW-0378">Hydrolase</keyword>
<dbReference type="PANTHER" id="PTHR43142:SF1">
    <property type="entry name" value="CARBOXYLIC ESTER HYDROLASE"/>
    <property type="match status" value="1"/>
</dbReference>
<proteinExistence type="inferred from homology"/>
<dbReference type="SUPFAM" id="SSF53474">
    <property type="entry name" value="alpha/beta-Hydrolases"/>
    <property type="match status" value="1"/>
</dbReference>
<feature type="signal peptide" evidence="7">
    <location>
        <begin position="1"/>
        <end position="19"/>
    </location>
</feature>
<keyword evidence="4" id="KW-0325">Glycoprotein</keyword>
<dbReference type="PROSITE" id="PS00122">
    <property type="entry name" value="CARBOXYLESTERASE_B_1"/>
    <property type="match status" value="1"/>
</dbReference>